<name>A0A914PIE1_9BILA</name>
<keyword evidence="2" id="KW-0560">Oxidoreductase</keyword>
<evidence type="ECO:0000256" key="1">
    <source>
        <dbReference type="ARBA" id="ARBA00010617"/>
    </source>
</evidence>
<comment type="similarity">
    <text evidence="1">Belongs to the cytochrome P450 family.</text>
</comment>
<dbReference type="GO" id="GO:0004497">
    <property type="term" value="F:monooxygenase activity"/>
    <property type="evidence" value="ECO:0007669"/>
    <property type="project" value="UniProtKB-KW"/>
</dbReference>
<dbReference type="Gene3D" id="1.10.630.10">
    <property type="entry name" value="Cytochrome P450"/>
    <property type="match status" value="1"/>
</dbReference>
<dbReference type="AlphaFoldDB" id="A0A914PIE1"/>
<dbReference type="SUPFAM" id="SSF48264">
    <property type="entry name" value="Cytochrome P450"/>
    <property type="match status" value="1"/>
</dbReference>
<dbReference type="GO" id="GO:0020037">
    <property type="term" value="F:heme binding"/>
    <property type="evidence" value="ECO:0007669"/>
    <property type="project" value="InterPro"/>
</dbReference>
<accession>A0A914PIE1</accession>
<dbReference type="Pfam" id="PF00067">
    <property type="entry name" value="p450"/>
    <property type="match status" value="1"/>
</dbReference>
<keyword evidence="3" id="KW-1185">Reference proteome</keyword>
<dbReference type="PANTHER" id="PTHR24284:SF1">
    <property type="entry name" value="CYTOCHROME P450 FAMILY"/>
    <property type="match status" value="1"/>
</dbReference>
<organism evidence="3 4">
    <name type="scientific">Panagrolaimus davidi</name>
    <dbReference type="NCBI Taxonomy" id="227884"/>
    <lineage>
        <taxon>Eukaryota</taxon>
        <taxon>Metazoa</taxon>
        <taxon>Ecdysozoa</taxon>
        <taxon>Nematoda</taxon>
        <taxon>Chromadorea</taxon>
        <taxon>Rhabditida</taxon>
        <taxon>Tylenchina</taxon>
        <taxon>Panagrolaimomorpha</taxon>
        <taxon>Panagrolaimoidea</taxon>
        <taxon>Panagrolaimidae</taxon>
        <taxon>Panagrolaimus</taxon>
    </lineage>
</organism>
<dbReference type="InterPro" id="IPR001128">
    <property type="entry name" value="Cyt_P450"/>
</dbReference>
<sequence>MFGVILLSLFGIFIFHQFYWRRLHLPPGPLPLPFIGNLYFLNLGDIDNQILSLKKQYGNLYTLWLPSPAIIVGGVEQLRTVFIKNGDKVAGRPYSFASEALFHGPYGIV</sequence>
<evidence type="ECO:0000313" key="3">
    <source>
        <dbReference type="Proteomes" id="UP000887578"/>
    </source>
</evidence>
<dbReference type="Proteomes" id="UP000887578">
    <property type="component" value="Unplaced"/>
</dbReference>
<dbReference type="InterPro" id="IPR036396">
    <property type="entry name" value="Cyt_P450_sf"/>
</dbReference>
<dbReference type="GO" id="GO:0005506">
    <property type="term" value="F:iron ion binding"/>
    <property type="evidence" value="ECO:0007669"/>
    <property type="project" value="InterPro"/>
</dbReference>
<reference evidence="4" key="1">
    <citation type="submission" date="2022-11" db="UniProtKB">
        <authorList>
            <consortium name="WormBaseParasite"/>
        </authorList>
    </citation>
    <scope>IDENTIFICATION</scope>
</reference>
<dbReference type="WBParaSite" id="PDA_v2.g18132.t1">
    <property type="protein sequence ID" value="PDA_v2.g18132.t1"/>
    <property type="gene ID" value="PDA_v2.g18132"/>
</dbReference>
<evidence type="ECO:0000256" key="2">
    <source>
        <dbReference type="ARBA" id="ARBA00023033"/>
    </source>
</evidence>
<evidence type="ECO:0000313" key="4">
    <source>
        <dbReference type="WBParaSite" id="PDA_v2.g18132.t1"/>
    </source>
</evidence>
<dbReference type="PANTHER" id="PTHR24284">
    <property type="entry name" value="CYTOCHROME P450 FAMILY"/>
    <property type="match status" value="1"/>
</dbReference>
<proteinExistence type="inferred from homology"/>
<keyword evidence="2" id="KW-0503">Monooxygenase</keyword>
<protein>
    <submittedName>
        <fullName evidence="4">Cytochrome P450</fullName>
    </submittedName>
</protein>
<dbReference type="GO" id="GO:0016705">
    <property type="term" value="F:oxidoreductase activity, acting on paired donors, with incorporation or reduction of molecular oxygen"/>
    <property type="evidence" value="ECO:0007669"/>
    <property type="project" value="InterPro"/>
</dbReference>